<evidence type="ECO:0000313" key="3">
    <source>
        <dbReference type="EMBL" id="KKG30875.1"/>
    </source>
</evidence>
<organism evidence="3 4">
    <name type="scientific">Methanosarcina mazei</name>
    <name type="common">Methanosarcina frisia</name>
    <dbReference type="NCBI Taxonomy" id="2209"/>
    <lineage>
        <taxon>Archaea</taxon>
        <taxon>Methanobacteriati</taxon>
        <taxon>Methanobacteriota</taxon>
        <taxon>Stenosarchaea group</taxon>
        <taxon>Methanomicrobia</taxon>
        <taxon>Methanosarcinales</taxon>
        <taxon>Methanosarcinaceae</taxon>
        <taxon>Methanosarcina</taxon>
    </lineage>
</organism>
<dbReference type="InterPro" id="IPR028098">
    <property type="entry name" value="Glyco_trans_4-like_N"/>
</dbReference>
<dbReference type="PANTHER" id="PTHR45947:SF3">
    <property type="entry name" value="SULFOQUINOVOSYL TRANSFERASE SQD2"/>
    <property type="match status" value="1"/>
</dbReference>
<dbReference type="Pfam" id="PF13439">
    <property type="entry name" value="Glyco_transf_4"/>
    <property type="match status" value="1"/>
</dbReference>
<dbReference type="AlphaFoldDB" id="A0A0F8GF50"/>
<dbReference type="CDD" id="cd03801">
    <property type="entry name" value="GT4_PimA-like"/>
    <property type="match status" value="1"/>
</dbReference>
<dbReference type="PANTHER" id="PTHR45947">
    <property type="entry name" value="SULFOQUINOVOSYL TRANSFERASE SQD2"/>
    <property type="match status" value="1"/>
</dbReference>
<comment type="caution">
    <text evidence="3">The sequence shown here is derived from an EMBL/GenBank/DDBJ whole genome shotgun (WGS) entry which is preliminary data.</text>
</comment>
<accession>A0A0F8GF50</accession>
<keyword evidence="3" id="KW-0808">Transferase</keyword>
<dbReference type="EMBL" id="JJPC01000149">
    <property type="protein sequence ID" value="KKG30875.1"/>
    <property type="molecule type" value="Genomic_DNA"/>
</dbReference>
<evidence type="ECO:0000313" key="4">
    <source>
        <dbReference type="Proteomes" id="UP000034298"/>
    </source>
</evidence>
<evidence type="ECO:0000259" key="1">
    <source>
        <dbReference type="Pfam" id="PF00534"/>
    </source>
</evidence>
<dbReference type="Pfam" id="PF00534">
    <property type="entry name" value="Glycos_transf_1"/>
    <property type="match status" value="1"/>
</dbReference>
<sequence length="393" mass="45447">MEYIHTTTPNSKKGNIYQTVCLLSICDATPTSFGSFEEFLVALSEKLRQEGWKHVVIFRERPIENVEKSLLSLGVKIKIIKPSKFGIYNFIQFYKVIKEFKPDYVHFHFYQIYSIVNYLSFLFDIKIIYTDHMGSRKPTSAINKLMRKPYYFICSKFFNVGIEKVVCVSEFVKSKYLTDYGIKPKKMRVIHNGINTTRFQKKSDTKEIKGKYNLKEEIIVTCIGLRFDKGPHCLIKAAPLILQKVPNVKFVLVGSGNFRDYLEKLIDDQKIKDHVLMTGIVTDVTDIYNISSCVVVPSVCEEAFCFIVAEAMAMEIPVVAFDSGAIKEVVHNESQIVPKNYTLLADRVIELLSEEDDISHKKEMRNHIIENFPLEKSVNEYFQLYKNISQNKE</sequence>
<protein>
    <submittedName>
        <fullName evidence="3">Glycosyl transferase</fullName>
    </submittedName>
</protein>
<dbReference type="Gene3D" id="3.40.50.2000">
    <property type="entry name" value="Glycogen Phosphorylase B"/>
    <property type="match status" value="2"/>
</dbReference>
<dbReference type="SUPFAM" id="SSF53756">
    <property type="entry name" value="UDP-Glycosyltransferase/glycogen phosphorylase"/>
    <property type="match status" value="1"/>
</dbReference>
<gene>
    <name evidence="3" type="ORF">DU30_13760</name>
</gene>
<dbReference type="PATRIC" id="fig|2209.62.peg.2945"/>
<dbReference type="GO" id="GO:0016757">
    <property type="term" value="F:glycosyltransferase activity"/>
    <property type="evidence" value="ECO:0007669"/>
    <property type="project" value="InterPro"/>
</dbReference>
<dbReference type="InterPro" id="IPR001296">
    <property type="entry name" value="Glyco_trans_1"/>
</dbReference>
<evidence type="ECO:0000259" key="2">
    <source>
        <dbReference type="Pfam" id="PF13439"/>
    </source>
</evidence>
<proteinExistence type="predicted"/>
<reference evidence="3 4" key="1">
    <citation type="journal article" date="2015" name="ISME J.">
        <title>Genomic and phenotypic differentiation among Methanosarcina mazei populations from Columbia River sediment.</title>
        <authorList>
            <person name="Youngblut N.D."/>
            <person name="Wirth J.S."/>
            <person name="Henriksen J.R."/>
            <person name="Smith M."/>
            <person name="Simon H."/>
            <person name="Metcalf W.W."/>
            <person name="Whitaker R.J."/>
        </authorList>
    </citation>
    <scope>NUCLEOTIDE SEQUENCE [LARGE SCALE GENOMIC DNA]</scope>
    <source>
        <strain evidence="3 4">3.F.A.1B.1</strain>
    </source>
</reference>
<dbReference type="Proteomes" id="UP000034298">
    <property type="component" value="Unassembled WGS sequence"/>
</dbReference>
<dbReference type="InterPro" id="IPR050194">
    <property type="entry name" value="Glycosyltransferase_grp1"/>
</dbReference>
<feature type="domain" description="Glycosyltransferase subfamily 4-like N-terminal" evidence="2">
    <location>
        <begin position="38"/>
        <end position="198"/>
    </location>
</feature>
<name>A0A0F8GF50_METMZ</name>
<feature type="domain" description="Glycosyl transferase family 1" evidence="1">
    <location>
        <begin position="207"/>
        <end position="371"/>
    </location>
</feature>